<dbReference type="AlphaFoldDB" id="A0A6N4R0I5"/>
<evidence type="ECO:0008006" key="4">
    <source>
        <dbReference type="Google" id="ProtNLM"/>
    </source>
</evidence>
<evidence type="ECO:0000313" key="2">
    <source>
        <dbReference type="EMBL" id="TKW60888.1"/>
    </source>
</evidence>
<keyword evidence="1" id="KW-0732">Signal</keyword>
<evidence type="ECO:0000313" key="3">
    <source>
        <dbReference type="Proteomes" id="UP000320948"/>
    </source>
</evidence>
<organism evidence="2 3">
    <name type="scientific">Blastochloris viridis</name>
    <name type="common">Rhodopseudomonas viridis</name>
    <dbReference type="NCBI Taxonomy" id="1079"/>
    <lineage>
        <taxon>Bacteria</taxon>
        <taxon>Pseudomonadati</taxon>
        <taxon>Pseudomonadota</taxon>
        <taxon>Alphaproteobacteria</taxon>
        <taxon>Hyphomicrobiales</taxon>
        <taxon>Blastochloridaceae</taxon>
        <taxon>Blastochloris</taxon>
    </lineage>
</organism>
<dbReference type="Gene3D" id="2.30.30.40">
    <property type="entry name" value="SH3 Domains"/>
    <property type="match status" value="1"/>
</dbReference>
<reference evidence="2 3" key="1">
    <citation type="journal article" date="2017" name="Nat. Commun.">
        <title>In situ click chemistry generation of cyclooxygenase-2 inhibitors.</title>
        <authorList>
            <person name="Bhardwaj A."/>
            <person name="Kaur J."/>
            <person name="Wuest M."/>
            <person name="Wuest F."/>
        </authorList>
    </citation>
    <scope>NUCLEOTIDE SEQUENCE [LARGE SCALE GENOMIC DNA]</scope>
    <source>
        <strain evidence="2">S2_018_000_R2_106</strain>
    </source>
</reference>
<feature type="signal peptide" evidence="1">
    <location>
        <begin position="1"/>
        <end position="20"/>
    </location>
</feature>
<evidence type="ECO:0000256" key="1">
    <source>
        <dbReference type="SAM" id="SignalP"/>
    </source>
</evidence>
<accession>A0A6N4R0I5</accession>
<protein>
    <recommendedName>
        <fullName evidence="4">SH3b domain-containing protein</fullName>
    </recommendedName>
</protein>
<dbReference type="InterPro" id="IPR010466">
    <property type="entry name" value="DUF1058"/>
</dbReference>
<dbReference type="EMBL" id="VAFM01000002">
    <property type="protein sequence ID" value="TKW60888.1"/>
    <property type="molecule type" value="Genomic_DNA"/>
</dbReference>
<sequence length="163" mass="17645">MMMRLVASLVVASVAGAVQAQDLAAPVNSPFPWYGSLKKNEVNVRSGPGNQYPILWVYQRAGYPVEVMARYDNYYKLRDIEGEEGWVYLGMVSRKPTALVGGKTPANLSRSSSIGSPLVARLAPGVVVELDKCEDVAEAGTLCKVEAPGASGWVNKRNLEMVK</sequence>
<comment type="caution">
    <text evidence="2">The sequence shown here is derived from an EMBL/GenBank/DDBJ whole genome shotgun (WGS) entry which is preliminary data.</text>
</comment>
<name>A0A6N4R0I5_BLAVI</name>
<dbReference type="Proteomes" id="UP000320948">
    <property type="component" value="Unassembled WGS sequence"/>
</dbReference>
<gene>
    <name evidence="2" type="ORF">DI628_08355</name>
</gene>
<proteinExistence type="predicted"/>
<dbReference type="Pfam" id="PF06347">
    <property type="entry name" value="SH3_4"/>
    <property type="match status" value="2"/>
</dbReference>
<feature type="chain" id="PRO_5026940861" description="SH3b domain-containing protein" evidence="1">
    <location>
        <begin position="21"/>
        <end position="163"/>
    </location>
</feature>